<evidence type="ECO:0000313" key="1">
    <source>
        <dbReference type="EMBL" id="GAH57926.1"/>
    </source>
</evidence>
<organism evidence="1">
    <name type="scientific">marine sediment metagenome</name>
    <dbReference type="NCBI Taxonomy" id="412755"/>
    <lineage>
        <taxon>unclassified sequences</taxon>
        <taxon>metagenomes</taxon>
        <taxon>ecological metagenomes</taxon>
    </lineage>
</organism>
<gene>
    <name evidence="1" type="ORF">S03H2_40600</name>
</gene>
<sequence length="61" mass="7282">MKTYIKKVLKPTTVEQNKYHKDIIYKIYKIKATDLPDDKEIEIVVENRDDNILVTTNKKPF</sequence>
<dbReference type="AlphaFoldDB" id="X1GJ26"/>
<comment type="caution">
    <text evidence="1">The sequence shown here is derived from an EMBL/GenBank/DDBJ whole genome shotgun (WGS) entry which is preliminary data.</text>
</comment>
<accession>X1GJ26</accession>
<dbReference type="EMBL" id="BARU01025182">
    <property type="protein sequence ID" value="GAH57926.1"/>
    <property type="molecule type" value="Genomic_DNA"/>
</dbReference>
<reference evidence="1" key="1">
    <citation type="journal article" date="2014" name="Front. Microbiol.">
        <title>High frequency of phylogenetically diverse reductive dehalogenase-homologous genes in deep subseafloor sedimentary metagenomes.</title>
        <authorList>
            <person name="Kawai M."/>
            <person name="Futagami T."/>
            <person name="Toyoda A."/>
            <person name="Takaki Y."/>
            <person name="Nishi S."/>
            <person name="Hori S."/>
            <person name="Arai W."/>
            <person name="Tsubouchi T."/>
            <person name="Morono Y."/>
            <person name="Uchiyama I."/>
            <person name="Ito T."/>
            <person name="Fujiyama A."/>
            <person name="Inagaki F."/>
            <person name="Takami H."/>
        </authorList>
    </citation>
    <scope>NUCLEOTIDE SEQUENCE</scope>
    <source>
        <strain evidence="1">Expedition CK06-06</strain>
    </source>
</reference>
<name>X1GJ26_9ZZZZ</name>
<protein>
    <submittedName>
        <fullName evidence="1">Uncharacterized protein</fullName>
    </submittedName>
</protein>
<proteinExistence type="predicted"/>